<evidence type="ECO:0000259" key="12">
    <source>
        <dbReference type="Pfam" id="PF01433"/>
    </source>
</evidence>
<dbReference type="PANTHER" id="PTHR11533:SF174">
    <property type="entry name" value="PUROMYCIN-SENSITIVE AMINOPEPTIDASE-RELATED"/>
    <property type="match status" value="1"/>
</dbReference>
<evidence type="ECO:0000256" key="8">
    <source>
        <dbReference type="ARBA" id="ARBA00023049"/>
    </source>
</evidence>
<evidence type="ECO:0000256" key="7">
    <source>
        <dbReference type="ARBA" id="ARBA00022833"/>
    </source>
</evidence>
<evidence type="ECO:0000256" key="6">
    <source>
        <dbReference type="ARBA" id="ARBA00022801"/>
    </source>
</evidence>
<dbReference type="EMBL" id="JBFNXR010000044">
    <property type="protein sequence ID" value="MEW9855719.1"/>
    <property type="molecule type" value="Genomic_DNA"/>
</dbReference>
<evidence type="ECO:0000256" key="3">
    <source>
        <dbReference type="ARBA" id="ARBA00022438"/>
    </source>
</evidence>
<evidence type="ECO:0000313" key="15">
    <source>
        <dbReference type="EMBL" id="MEW9855719.1"/>
    </source>
</evidence>
<feature type="chain" id="PRO_5046436516" description="Aminopeptidase" evidence="11">
    <location>
        <begin position="26"/>
        <end position="901"/>
    </location>
</feature>
<keyword evidence="3 9" id="KW-0031">Aminopeptidase</keyword>
<dbReference type="EC" id="3.4.11.-" evidence="9"/>
<dbReference type="InterPro" id="IPR034016">
    <property type="entry name" value="M1_APN-typ"/>
</dbReference>
<feature type="region of interest" description="Disordered" evidence="10">
    <location>
        <begin position="29"/>
        <end position="58"/>
    </location>
</feature>
<evidence type="ECO:0000256" key="10">
    <source>
        <dbReference type="SAM" id="MobiDB-lite"/>
    </source>
</evidence>
<keyword evidence="8 9" id="KW-0482">Metalloprotease</keyword>
<dbReference type="InterPro" id="IPR042097">
    <property type="entry name" value="Aminopeptidase_N-like_N_sf"/>
</dbReference>
<dbReference type="PANTHER" id="PTHR11533">
    <property type="entry name" value="PROTEASE M1 ZINC METALLOPROTEASE"/>
    <property type="match status" value="1"/>
</dbReference>
<evidence type="ECO:0000259" key="14">
    <source>
        <dbReference type="Pfam" id="PF17900"/>
    </source>
</evidence>
<comment type="similarity">
    <text evidence="2 9">Belongs to the peptidase M1 family.</text>
</comment>
<protein>
    <recommendedName>
        <fullName evidence="9">Aminopeptidase</fullName>
        <ecNumber evidence="9">3.4.11.-</ecNumber>
    </recommendedName>
</protein>
<dbReference type="Gene3D" id="1.25.50.20">
    <property type="match status" value="1"/>
</dbReference>
<comment type="cofactor">
    <cofactor evidence="9">
        <name>Zn(2+)</name>
        <dbReference type="ChEBI" id="CHEBI:29105"/>
    </cofactor>
    <text evidence="9">Binds 1 zinc ion per subunit.</text>
</comment>
<organism evidence="15 16">
    <name type="scientific">Novosphingobium rhizovicinum</name>
    <dbReference type="NCBI Taxonomy" id="3228928"/>
    <lineage>
        <taxon>Bacteria</taxon>
        <taxon>Pseudomonadati</taxon>
        <taxon>Pseudomonadota</taxon>
        <taxon>Alphaproteobacteria</taxon>
        <taxon>Sphingomonadales</taxon>
        <taxon>Sphingomonadaceae</taxon>
        <taxon>Novosphingobium</taxon>
    </lineage>
</organism>
<feature type="signal peptide" evidence="11">
    <location>
        <begin position="1"/>
        <end position="25"/>
    </location>
</feature>
<dbReference type="PRINTS" id="PR00756">
    <property type="entry name" value="ALADIPTASE"/>
</dbReference>
<feature type="domain" description="Aminopeptidase N-like N-terminal" evidence="14">
    <location>
        <begin position="60"/>
        <end position="243"/>
    </location>
</feature>
<name>A0ABV3RDF2_9SPHN</name>
<evidence type="ECO:0000256" key="4">
    <source>
        <dbReference type="ARBA" id="ARBA00022670"/>
    </source>
</evidence>
<dbReference type="Pfam" id="PF01433">
    <property type="entry name" value="Peptidase_M1"/>
    <property type="match status" value="1"/>
</dbReference>
<dbReference type="SUPFAM" id="SSF55486">
    <property type="entry name" value="Metalloproteases ('zincins'), catalytic domain"/>
    <property type="match status" value="1"/>
</dbReference>
<evidence type="ECO:0000256" key="2">
    <source>
        <dbReference type="ARBA" id="ARBA00010136"/>
    </source>
</evidence>
<dbReference type="Pfam" id="PF11838">
    <property type="entry name" value="ERAP1_C"/>
    <property type="match status" value="1"/>
</dbReference>
<dbReference type="InterPro" id="IPR024571">
    <property type="entry name" value="ERAP1-like_C_dom"/>
</dbReference>
<feature type="domain" description="ERAP1-like C-terminal" evidence="13">
    <location>
        <begin position="573"/>
        <end position="875"/>
    </location>
</feature>
<dbReference type="Proteomes" id="UP001556118">
    <property type="component" value="Unassembled WGS sequence"/>
</dbReference>
<keyword evidence="7 9" id="KW-0862">Zinc</keyword>
<keyword evidence="5 9" id="KW-0479">Metal-binding</keyword>
<keyword evidence="11" id="KW-0732">Signal</keyword>
<proteinExistence type="inferred from homology"/>
<dbReference type="Pfam" id="PF17900">
    <property type="entry name" value="Peptidase_M1_N"/>
    <property type="match status" value="1"/>
</dbReference>
<dbReference type="RefSeq" id="WP_367773574.1">
    <property type="nucleotide sequence ID" value="NZ_JBFNXR010000044.1"/>
</dbReference>
<evidence type="ECO:0000256" key="5">
    <source>
        <dbReference type="ARBA" id="ARBA00022723"/>
    </source>
</evidence>
<dbReference type="InterPro" id="IPR014782">
    <property type="entry name" value="Peptidase_M1_dom"/>
</dbReference>
<dbReference type="SUPFAM" id="SSF63737">
    <property type="entry name" value="Leukotriene A4 hydrolase N-terminal domain"/>
    <property type="match status" value="1"/>
</dbReference>
<reference evidence="15 16" key="1">
    <citation type="submission" date="2024-06" db="EMBL/GenBank/DDBJ databases">
        <title>Novosphingobium rhizovicinus M1R2S20.</title>
        <authorList>
            <person name="Sun J.-Q."/>
        </authorList>
    </citation>
    <scope>NUCLEOTIDE SEQUENCE [LARGE SCALE GENOMIC DNA]</scope>
    <source>
        <strain evidence="15 16">M1R2S20</strain>
    </source>
</reference>
<evidence type="ECO:0000256" key="11">
    <source>
        <dbReference type="SAM" id="SignalP"/>
    </source>
</evidence>
<comment type="catalytic activity">
    <reaction evidence="1">
        <text>Release of an N-terminal amino acid, Xaa-|-Yaa- from a peptide, amide or arylamide. Xaa is preferably Ala, but may be most amino acids including Pro (slow action). When a terminal hydrophobic residue is followed by a prolyl residue, the two may be released as an intact Xaa-Pro dipeptide.</text>
        <dbReference type="EC" id="3.4.11.2"/>
    </reaction>
</comment>
<dbReference type="InterPro" id="IPR027268">
    <property type="entry name" value="Peptidase_M4/M1_CTD_sf"/>
</dbReference>
<accession>A0ABV3RDF2</accession>
<dbReference type="Gene3D" id="2.60.40.1730">
    <property type="entry name" value="tricorn interacting facor f3 domain"/>
    <property type="match status" value="1"/>
</dbReference>
<dbReference type="Gene3D" id="1.10.390.10">
    <property type="entry name" value="Neutral Protease Domain 2"/>
    <property type="match status" value="1"/>
</dbReference>
<dbReference type="Gene3D" id="2.60.40.1910">
    <property type="match status" value="1"/>
</dbReference>
<feature type="domain" description="Peptidase M1 membrane alanine aminopeptidase" evidence="12">
    <location>
        <begin position="278"/>
        <end position="495"/>
    </location>
</feature>
<evidence type="ECO:0000256" key="9">
    <source>
        <dbReference type="RuleBase" id="RU364040"/>
    </source>
</evidence>
<keyword evidence="6 9" id="KW-0378">Hydrolase</keyword>
<evidence type="ECO:0000259" key="13">
    <source>
        <dbReference type="Pfam" id="PF11838"/>
    </source>
</evidence>
<comment type="caution">
    <text evidence="15">The sequence shown here is derived from an EMBL/GenBank/DDBJ whole genome shotgun (WGS) entry which is preliminary data.</text>
</comment>
<dbReference type="InterPro" id="IPR045357">
    <property type="entry name" value="Aminopeptidase_N-like_N"/>
</dbReference>
<dbReference type="InterPro" id="IPR001930">
    <property type="entry name" value="Peptidase_M1"/>
</dbReference>
<keyword evidence="16" id="KW-1185">Reference proteome</keyword>
<keyword evidence="4 9" id="KW-0645">Protease</keyword>
<dbReference type="CDD" id="cd09601">
    <property type="entry name" value="M1_APN-Q_like"/>
    <property type="match status" value="1"/>
</dbReference>
<gene>
    <name evidence="15" type="ORF">ABUH87_11245</name>
</gene>
<sequence length="901" mass="98238">MRPAFRSFATASAVIAIAFSQPVLSQPALSPPASTPAVSSRELAPLPETVPSDLPRNARPSHYTIEVTPDAQALTFTGKVGIDLAVFAASDALTLHGNGLKVSSATLKPATGAAIPLRVTADEQNQTLTFTSAKPIQPGRYQLDVSYAGTIGKQPSGLFALDYPDKRTGREVRGLFTQFEAPDARRFVPSFDEPSYKATFDLAAIVPADRMAVSNMPVVREEALPNGRKRVTFGTTPRMSSYLLFFGLGDFERTTKVAADGVEAGIVAPAGSGKQADYARESLAEVLPWFDEYFGVKYPLPKLDNVVAPGSSQFFGAMENWGAIMTFERILLFDPATTSPTGKQDIYSVQAHETAHQWFGNLVTMSWWDDIWLNEGFASWMADKVTAHFNPEWSWELGGIDGREAAMALDALPTTHPVVQQIRTASEMEQAFDAITYQKGQAVIAMLEDYVGADTWREGMRSYMRRHAYSNTVSKDLWTAIEGAGGQDVNLIADAFTRTPGVPLLRVRSIRCKGGQSRLDLSQDAFSLDAGSRKGQKPTWPMPLLIQVGHSDPVRHLMTGKAETVTVPGCGAVLVNSGQLGYYRTLYDRASLDQLVSNFGSLKTIDQYGLMRDNISLSLAGYQDMSGGLRLLASIPHTADAALATSAAEQWQRLYGVLEEGPARKQLAALISRTRAPRLAQLGFEPRAGEPLTQTKLRAQLIETLGTAGEPRVVAEARQRLQSLPTDPTALDGPLKRTWLGVAAKNATRDDWELLRAQAAKADSLVERQLYYSSLGLAQDEALAREALALSVSGTPDVTSAPQIITSVALNYPEMAFDFVRANQDAVDRLIERPGRPRFFARVVGASTNPEMVSKLETYAATLPEDEAKPVVQALTALKQRLASRPRQREQLTTWLRKAAR</sequence>
<evidence type="ECO:0000313" key="16">
    <source>
        <dbReference type="Proteomes" id="UP001556118"/>
    </source>
</evidence>
<evidence type="ECO:0000256" key="1">
    <source>
        <dbReference type="ARBA" id="ARBA00000098"/>
    </source>
</evidence>
<dbReference type="InterPro" id="IPR050344">
    <property type="entry name" value="Peptidase_M1_aminopeptidases"/>
</dbReference>
<dbReference type="GO" id="GO:0016787">
    <property type="term" value="F:hydrolase activity"/>
    <property type="evidence" value="ECO:0007669"/>
    <property type="project" value="UniProtKB-KW"/>
</dbReference>